<feature type="region of interest" description="Disordered" evidence="1">
    <location>
        <begin position="239"/>
        <end position="260"/>
    </location>
</feature>
<comment type="caution">
    <text evidence="2">The sequence shown here is derived from an EMBL/GenBank/DDBJ whole genome shotgun (WGS) entry which is preliminary data.</text>
</comment>
<proteinExistence type="predicted"/>
<dbReference type="Proteomes" id="UP000244248">
    <property type="component" value="Unassembled WGS sequence"/>
</dbReference>
<evidence type="ECO:0000256" key="1">
    <source>
        <dbReference type="SAM" id="MobiDB-lite"/>
    </source>
</evidence>
<evidence type="ECO:0000313" key="2">
    <source>
        <dbReference type="EMBL" id="PTU28243.1"/>
    </source>
</evidence>
<accession>A0A2T5MB63</accession>
<reference evidence="2 3" key="1">
    <citation type="submission" date="2018-04" db="EMBL/GenBank/DDBJ databases">
        <title>Novel species isolated from glacier.</title>
        <authorList>
            <person name="Liu Q."/>
            <person name="Xin Y.-H."/>
        </authorList>
    </citation>
    <scope>NUCLEOTIDE SEQUENCE [LARGE SCALE GENOMIC DNA]</scope>
    <source>
        <strain evidence="2 3">GT1R17</strain>
    </source>
</reference>
<protein>
    <submittedName>
        <fullName evidence="2">Uncharacterized protein</fullName>
    </submittedName>
</protein>
<organism evidence="2 3">
    <name type="scientific">Stenotrophobium rhamnosiphilum</name>
    <dbReference type="NCBI Taxonomy" id="2029166"/>
    <lineage>
        <taxon>Bacteria</taxon>
        <taxon>Pseudomonadati</taxon>
        <taxon>Pseudomonadota</taxon>
        <taxon>Gammaproteobacteria</taxon>
        <taxon>Nevskiales</taxon>
        <taxon>Nevskiaceae</taxon>
        <taxon>Stenotrophobium</taxon>
    </lineage>
</organism>
<name>A0A2T5MB63_9GAMM</name>
<dbReference type="RefSeq" id="WP_161554291.1">
    <property type="nucleotide sequence ID" value="NZ_QANS01000010.1"/>
</dbReference>
<dbReference type="AlphaFoldDB" id="A0A2T5MB63"/>
<sequence length="260" mass="27569">SGEQTTFNFTFIAPDEGRASEFTAFAVTSLLPANVLSLELDAARAPATGLASLRVTSVFVDGIAQAGICRGFCDASESAQLRGGRRDYFETTGIPDTDQIALAARASKDEINASAEIDGGYVISALTETTSEIVLRCKSSGNGTGVSGESDIDNYFIDASSTNIIRFKIEGERRVRYKFSVESSVSNSSPFTDAFFTGGVRNIFEMVHTTLEGRSQTGQSSGFLEAGSEHELRTSCGADVEREGGSASSDGVMHFTLSPE</sequence>
<dbReference type="OrthoDB" id="5904383at2"/>
<feature type="non-terminal residue" evidence="2">
    <location>
        <position position="1"/>
    </location>
</feature>
<evidence type="ECO:0000313" key="3">
    <source>
        <dbReference type="Proteomes" id="UP000244248"/>
    </source>
</evidence>
<dbReference type="EMBL" id="QANS01000010">
    <property type="protein sequence ID" value="PTU28243.1"/>
    <property type="molecule type" value="Genomic_DNA"/>
</dbReference>
<gene>
    <name evidence="2" type="ORF">CJD38_18005</name>
</gene>
<keyword evidence="3" id="KW-1185">Reference proteome</keyword>